<feature type="region of interest" description="Disordered" evidence="1">
    <location>
        <begin position="535"/>
        <end position="572"/>
    </location>
</feature>
<evidence type="ECO:0000313" key="2">
    <source>
        <dbReference type="EMBL" id="CAD7261574.1"/>
    </source>
</evidence>
<proteinExistence type="predicted"/>
<gene>
    <name evidence="2" type="ORF">TSIB3V08_LOCUS5704</name>
</gene>
<accession>A0A7R9AVU8</accession>
<evidence type="ECO:0000256" key="1">
    <source>
        <dbReference type="SAM" id="MobiDB-lite"/>
    </source>
</evidence>
<organism evidence="2">
    <name type="scientific">Timema shepardi</name>
    <name type="common">Walking stick</name>
    <dbReference type="NCBI Taxonomy" id="629360"/>
    <lineage>
        <taxon>Eukaryota</taxon>
        <taxon>Metazoa</taxon>
        <taxon>Ecdysozoa</taxon>
        <taxon>Arthropoda</taxon>
        <taxon>Hexapoda</taxon>
        <taxon>Insecta</taxon>
        <taxon>Pterygota</taxon>
        <taxon>Neoptera</taxon>
        <taxon>Polyneoptera</taxon>
        <taxon>Phasmatodea</taxon>
        <taxon>Timematodea</taxon>
        <taxon>Timematoidea</taxon>
        <taxon>Timematidae</taxon>
        <taxon>Timema</taxon>
    </lineage>
</organism>
<feature type="region of interest" description="Disordered" evidence="1">
    <location>
        <begin position="385"/>
        <end position="421"/>
    </location>
</feature>
<feature type="region of interest" description="Disordered" evidence="1">
    <location>
        <begin position="1"/>
        <end position="39"/>
    </location>
</feature>
<feature type="compositionally biased region" description="Basic and acidic residues" evidence="1">
    <location>
        <begin position="199"/>
        <end position="208"/>
    </location>
</feature>
<dbReference type="EMBL" id="OC002282">
    <property type="protein sequence ID" value="CAD7261574.1"/>
    <property type="molecule type" value="Genomic_DNA"/>
</dbReference>
<feature type="region of interest" description="Disordered" evidence="1">
    <location>
        <begin position="191"/>
        <end position="215"/>
    </location>
</feature>
<feature type="compositionally biased region" description="Basic and acidic residues" evidence="1">
    <location>
        <begin position="546"/>
        <end position="558"/>
    </location>
</feature>
<sequence length="653" mass="74023">MNKGKFPPPPPHTFAWRESGKPFMKNPSQCTRPGSNPDISVFGSLVQHEISALDHAEREEGSEPAFEWGESGKPFRKNHPHVHPTEIRTSISPSSAVKLNRTSALANYATEAETRKVEFKGNVEGGKKNPFKWNQPQYIRLDFEPQLPHLLGKPDYMSLTPVSACPSMRGDPRHVRGSLWHVPRVVKSTPFRVPPKSRKREEFRHYERNSNQTPAKYHSSRHSVFLRSRVLGLYLISYLDSIFRHDSSALYYYKATRLTHSLTLMESVKPFRKTDPNSPDRDSNLNIPVLGSHESYYPFRKCTLICVKGEWKNNLWKSTLSTPDQNSNLDLPIIGSLVYRENSAIELAVTKAASRWKGVERSFDRAISSVAWLIEGVGGTGGVGFEERSDAGKAGRNYNQARSRGNGGSIPPPPSGLLWPWCQPSDLKGTDRKSDNGNVGKQFDLVTKMTCRNLPARIWIKKSAAAFEYPEQETRKRSKYQSDCVNTSAEEVPDYTLRTNYANFLRMRKKVYHHFHGVGIDNYLEEENVGHDKDVKTKVVQPCEENGGKEDNKEDEKKTKKSAVSCQSAPKKPRGYCTFLEATRSRTAPHFSGGIEFMFLNASGYMVQTATARTNRRESVARRRPCDHLPPEINARELPNFVLMLTTKHSRDE</sequence>
<name>A0A7R9AVU8_TIMSH</name>
<feature type="compositionally biased region" description="Polar residues" evidence="1">
    <location>
        <begin position="26"/>
        <end position="38"/>
    </location>
</feature>
<protein>
    <submittedName>
        <fullName evidence="2">Uncharacterized protein</fullName>
    </submittedName>
</protein>
<feature type="compositionally biased region" description="Pro residues" evidence="1">
    <location>
        <begin position="1"/>
        <end position="12"/>
    </location>
</feature>
<feature type="region of interest" description="Disordered" evidence="1">
    <location>
        <begin position="54"/>
        <end position="78"/>
    </location>
</feature>
<reference evidence="2" key="1">
    <citation type="submission" date="2020-11" db="EMBL/GenBank/DDBJ databases">
        <authorList>
            <person name="Tran Van P."/>
        </authorList>
    </citation>
    <scope>NUCLEOTIDE SEQUENCE</scope>
</reference>
<dbReference type="AlphaFoldDB" id="A0A7R9AVU8"/>